<keyword evidence="3" id="KW-1185">Reference proteome</keyword>
<organism evidence="2 3">
    <name type="scientific">Iphiclides podalirius</name>
    <name type="common">scarce swallowtail</name>
    <dbReference type="NCBI Taxonomy" id="110791"/>
    <lineage>
        <taxon>Eukaryota</taxon>
        <taxon>Metazoa</taxon>
        <taxon>Ecdysozoa</taxon>
        <taxon>Arthropoda</taxon>
        <taxon>Hexapoda</taxon>
        <taxon>Insecta</taxon>
        <taxon>Pterygota</taxon>
        <taxon>Neoptera</taxon>
        <taxon>Endopterygota</taxon>
        <taxon>Lepidoptera</taxon>
        <taxon>Glossata</taxon>
        <taxon>Ditrysia</taxon>
        <taxon>Papilionoidea</taxon>
        <taxon>Papilionidae</taxon>
        <taxon>Papilioninae</taxon>
        <taxon>Iphiclides</taxon>
    </lineage>
</organism>
<evidence type="ECO:0000313" key="3">
    <source>
        <dbReference type="Proteomes" id="UP000837857"/>
    </source>
</evidence>
<feature type="non-terminal residue" evidence="2">
    <location>
        <position position="104"/>
    </location>
</feature>
<proteinExistence type="predicted"/>
<name>A0ABN8I3X8_9NEOP</name>
<sequence length="104" mass="11465">MRSARVKSSPLPTPFTGEAIMKYTQRHGSDPGVCASGAYGRHTDASGSETKVKFASDRYARRSRNVIFTRSSDVTAPPPPRPPYNTEPPDRHPRVVGEPDKNVR</sequence>
<evidence type="ECO:0000256" key="1">
    <source>
        <dbReference type="SAM" id="MobiDB-lite"/>
    </source>
</evidence>
<evidence type="ECO:0000313" key="2">
    <source>
        <dbReference type="EMBL" id="CAH2044772.1"/>
    </source>
</evidence>
<feature type="compositionally biased region" description="Basic and acidic residues" evidence="1">
    <location>
        <begin position="88"/>
        <end position="104"/>
    </location>
</feature>
<accession>A0ABN8I3X8</accession>
<reference evidence="2" key="1">
    <citation type="submission" date="2022-03" db="EMBL/GenBank/DDBJ databases">
        <authorList>
            <person name="Martin H S."/>
        </authorList>
    </citation>
    <scope>NUCLEOTIDE SEQUENCE</scope>
</reference>
<gene>
    <name evidence="2" type="ORF">IPOD504_LOCUS4783</name>
</gene>
<dbReference type="Proteomes" id="UP000837857">
    <property type="component" value="Chromosome 16"/>
</dbReference>
<feature type="region of interest" description="Disordered" evidence="1">
    <location>
        <begin position="67"/>
        <end position="104"/>
    </location>
</feature>
<dbReference type="EMBL" id="OW152828">
    <property type="protein sequence ID" value="CAH2044772.1"/>
    <property type="molecule type" value="Genomic_DNA"/>
</dbReference>
<feature type="compositionally biased region" description="Pro residues" evidence="1">
    <location>
        <begin position="76"/>
        <end position="86"/>
    </location>
</feature>
<protein>
    <submittedName>
        <fullName evidence="2">Uncharacterized protein</fullName>
    </submittedName>
</protein>